<dbReference type="Pfam" id="PF07508">
    <property type="entry name" value="Recombinase"/>
    <property type="match status" value="1"/>
</dbReference>
<dbReference type="GO" id="GO:0000150">
    <property type="term" value="F:DNA strand exchange activity"/>
    <property type="evidence" value="ECO:0007669"/>
    <property type="project" value="InterPro"/>
</dbReference>
<dbReference type="PROSITE" id="PS51737">
    <property type="entry name" value="RECOMBINASE_DNA_BIND"/>
    <property type="match status" value="1"/>
</dbReference>
<evidence type="ECO:0000313" key="3">
    <source>
        <dbReference type="EMBL" id="VAV91971.1"/>
    </source>
</evidence>
<dbReference type="Gene3D" id="3.90.1750.20">
    <property type="entry name" value="Putative Large Serine Recombinase, Chain B, Domain 2"/>
    <property type="match status" value="1"/>
</dbReference>
<dbReference type="InterPro" id="IPR036162">
    <property type="entry name" value="Resolvase-like_N_sf"/>
</dbReference>
<dbReference type="PROSITE" id="PS51736">
    <property type="entry name" value="RECOMBINASES_3"/>
    <property type="match status" value="1"/>
</dbReference>
<sequence>TSQKSEGWLLSAKAFDDGGISGGHMQRPALQSLMEEIKRGQVDVVVVYKVDRLTRSLTDFAKLVDIFDRHDVSFVSVTQAFNTTTSMGRLTLNVLLSFAQFEREVTAERIRDKIAASKKKGMWMGGNPPLGYDNKYKKLVINPSEAKSVQLLFDLYLKLGNVILVKKEAKQLGLVTKVRISVNAKMRGGKEFSRGHLYHLLSNPIYVGNVKHKGEVFSGEHEGIIDPAIWEEVQTRLKVNAVNRYSTFNLKAKHMLTGLMFDPTGDRLSPSHSNKKGNIYRYYISHRLMRRKAEISDGWRLPAKHIEELVIQQIVDLAADQTKLLSLIGSHADDPQILQELFAKALVFSKSLLQAEFAEQHLILQRIIKRIDFSKNKITISILQLEFLEQISFNLDQLHDVVSGSVFEVNLPVQLKRRGVETKLIIGGETQICHQYPNLIQAIARAHLWFGQLILRQVSSVREIAERENLDAGDVSRTLPLAFLAPSIVKAILDGRQPAELTADALKRSSASLPLCWKQQAAILGFSSQT</sequence>
<dbReference type="CDD" id="cd03768">
    <property type="entry name" value="SR_ResInv"/>
    <property type="match status" value="1"/>
</dbReference>
<feature type="non-terminal residue" evidence="3">
    <location>
        <position position="1"/>
    </location>
</feature>
<feature type="domain" description="Resolvase/invertase-type recombinase catalytic" evidence="1">
    <location>
        <begin position="1"/>
        <end position="121"/>
    </location>
</feature>
<proteinExistence type="predicted"/>
<dbReference type="Pfam" id="PF00239">
    <property type="entry name" value="Resolvase"/>
    <property type="match status" value="1"/>
</dbReference>
<gene>
    <name evidence="3" type="ORF">MNBD_ALPHA06-2042</name>
</gene>
<reference evidence="3" key="1">
    <citation type="submission" date="2018-06" db="EMBL/GenBank/DDBJ databases">
        <authorList>
            <person name="Zhirakovskaya E."/>
        </authorList>
    </citation>
    <scope>NUCLEOTIDE SEQUENCE</scope>
</reference>
<protein>
    <submittedName>
        <fullName evidence="3">Site-specific recombinases, DNA invertase Pin homologs</fullName>
    </submittedName>
</protein>
<dbReference type="SMART" id="SM00857">
    <property type="entry name" value="Resolvase"/>
    <property type="match status" value="1"/>
</dbReference>
<dbReference type="InterPro" id="IPR011109">
    <property type="entry name" value="DNA_bind_recombinase_dom"/>
</dbReference>
<dbReference type="Gene3D" id="3.40.50.1390">
    <property type="entry name" value="Resolvase, N-terminal catalytic domain"/>
    <property type="match status" value="1"/>
</dbReference>
<organism evidence="3">
    <name type="scientific">hydrothermal vent metagenome</name>
    <dbReference type="NCBI Taxonomy" id="652676"/>
    <lineage>
        <taxon>unclassified sequences</taxon>
        <taxon>metagenomes</taxon>
        <taxon>ecological metagenomes</taxon>
    </lineage>
</organism>
<dbReference type="PANTHER" id="PTHR30461:SF23">
    <property type="entry name" value="DNA RECOMBINASE-RELATED"/>
    <property type="match status" value="1"/>
</dbReference>
<dbReference type="SUPFAM" id="SSF53041">
    <property type="entry name" value="Resolvase-like"/>
    <property type="match status" value="1"/>
</dbReference>
<dbReference type="PANTHER" id="PTHR30461">
    <property type="entry name" value="DNA-INVERTASE FROM LAMBDOID PROPHAGE"/>
    <property type="match status" value="1"/>
</dbReference>
<dbReference type="EMBL" id="UOEE01000135">
    <property type="protein sequence ID" value="VAV91971.1"/>
    <property type="molecule type" value="Genomic_DNA"/>
</dbReference>
<feature type="domain" description="Recombinase" evidence="2">
    <location>
        <begin position="129"/>
        <end position="243"/>
    </location>
</feature>
<dbReference type="InterPro" id="IPR038109">
    <property type="entry name" value="DNA_bind_recomb_sf"/>
</dbReference>
<dbReference type="InterPro" id="IPR006119">
    <property type="entry name" value="Resolv_N"/>
</dbReference>
<evidence type="ECO:0000259" key="2">
    <source>
        <dbReference type="PROSITE" id="PS51737"/>
    </source>
</evidence>
<dbReference type="GO" id="GO:0003677">
    <property type="term" value="F:DNA binding"/>
    <property type="evidence" value="ECO:0007669"/>
    <property type="project" value="InterPro"/>
</dbReference>
<dbReference type="InterPro" id="IPR050639">
    <property type="entry name" value="SSR_resolvase"/>
</dbReference>
<accession>A0A3B0RK93</accession>
<evidence type="ECO:0000259" key="1">
    <source>
        <dbReference type="PROSITE" id="PS51736"/>
    </source>
</evidence>
<name>A0A3B0RK93_9ZZZZ</name>
<dbReference type="AlphaFoldDB" id="A0A3B0RK93"/>